<evidence type="ECO:0000256" key="1">
    <source>
        <dbReference type="SAM" id="MobiDB-lite"/>
    </source>
</evidence>
<protein>
    <submittedName>
        <fullName evidence="3">Uncharacterized protein</fullName>
    </submittedName>
</protein>
<dbReference type="OrthoDB" id="8456684at2"/>
<keyword evidence="2" id="KW-0472">Membrane</keyword>
<dbReference type="STRING" id="655353.SAMN04488056_110180"/>
<evidence type="ECO:0000256" key="2">
    <source>
        <dbReference type="SAM" id="Phobius"/>
    </source>
</evidence>
<dbReference type="AlphaFoldDB" id="A0A1I5J2Z9"/>
<evidence type="ECO:0000313" key="3">
    <source>
        <dbReference type="EMBL" id="SFO67178.1"/>
    </source>
</evidence>
<gene>
    <name evidence="3" type="ORF">SAMN04488056_110180</name>
</gene>
<dbReference type="RefSeq" id="WP_090074413.1">
    <property type="nucleotide sequence ID" value="NZ_FOVR01000010.1"/>
</dbReference>
<accession>A0A1I5J2Z9</accession>
<evidence type="ECO:0000313" key="4">
    <source>
        <dbReference type="Proteomes" id="UP000199236"/>
    </source>
</evidence>
<keyword evidence="2" id="KW-1133">Transmembrane helix</keyword>
<reference evidence="3 4" key="1">
    <citation type="submission" date="2016-10" db="EMBL/GenBank/DDBJ databases">
        <authorList>
            <person name="de Groot N.N."/>
        </authorList>
    </citation>
    <scope>NUCLEOTIDE SEQUENCE [LARGE SCALE GENOMIC DNA]</scope>
    <source>
        <strain evidence="3 4">CGMCC 1.9157</strain>
    </source>
</reference>
<sequence length="72" mass="7672">MSERNGPDEASPLEMSPSAPGAQGQPLKDQFDGAPYDQKEEAAKAIRFMVIKAAVFILIPVVASALAIFILL</sequence>
<dbReference type="Proteomes" id="UP000199236">
    <property type="component" value="Unassembled WGS sequence"/>
</dbReference>
<dbReference type="NCBIfam" id="NF041637">
    <property type="entry name" value="FGAM_small_mem"/>
    <property type="match status" value="1"/>
</dbReference>
<keyword evidence="2" id="KW-0812">Transmembrane</keyword>
<name>A0A1I5J2Z9_9HYPH</name>
<dbReference type="InterPro" id="IPR048140">
    <property type="entry name" value="FGAM_small_mem"/>
</dbReference>
<keyword evidence="4" id="KW-1185">Reference proteome</keyword>
<feature type="region of interest" description="Disordered" evidence="1">
    <location>
        <begin position="1"/>
        <end position="34"/>
    </location>
</feature>
<proteinExistence type="predicted"/>
<organism evidence="3 4">
    <name type="scientific">Cohaesibacter marisflavi</name>
    <dbReference type="NCBI Taxonomy" id="655353"/>
    <lineage>
        <taxon>Bacteria</taxon>
        <taxon>Pseudomonadati</taxon>
        <taxon>Pseudomonadota</taxon>
        <taxon>Alphaproteobacteria</taxon>
        <taxon>Hyphomicrobiales</taxon>
        <taxon>Cohaesibacteraceae</taxon>
    </lineage>
</organism>
<dbReference type="EMBL" id="FOVR01000010">
    <property type="protein sequence ID" value="SFO67178.1"/>
    <property type="molecule type" value="Genomic_DNA"/>
</dbReference>
<feature type="transmembrane region" description="Helical" evidence="2">
    <location>
        <begin position="49"/>
        <end position="71"/>
    </location>
</feature>